<dbReference type="Proteomes" id="UP001139646">
    <property type="component" value="Unassembled WGS sequence"/>
</dbReference>
<protein>
    <submittedName>
        <fullName evidence="1">Uncharacterized protein</fullName>
    </submittedName>
</protein>
<gene>
    <name evidence="1" type="ORF">L3081_20285</name>
</gene>
<evidence type="ECO:0000313" key="2">
    <source>
        <dbReference type="Proteomes" id="UP001139646"/>
    </source>
</evidence>
<accession>A0ABS9X4X7</accession>
<dbReference type="RefSeq" id="WP_242288111.1">
    <property type="nucleotide sequence ID" value="NZ_JAKKSL010000004.1"/>
</dbReference>
<sequence length="111" mass="13223">MAQLHPNCRYMFKHAMKAIEILITYPCGIVERLKHSGEELLLIPIEVLPEDLQCPYLEIKIYLTKYKAKPEARFPYDTDLRETMRRRRAQTAAPMAQKVWSFYKQYENSLK</sequence>
<organism evidence="1 2">
    <name type="scientific">Colwellia maritima</name>
    <dbReference type="NCBI Taxonomy" id="2912588"/>
    <lineage>
        <taxon>Bacteria</taxon>
        <taxon>Pseudomonadati</taxon>
        <taxon>Pseudomonadota</taxon>
        <taxon>Gammaproteobacteria</taxon>
        <taxon>Alteromonadales</taxon>
        <taxon>Colwelliaceae</taxon>
        <taxon>Colwellia</taxon>
    </lineage>
</organism>
<name>A0ABS9X4X7_9GAMM</name>
<keyword evidence="2" id="KW-1185">Reference proteome</keyword>
<comment type="caution">
    <text evidence="1">The sequence shown here is derived from an EMBL/GenBank/DDBJ whole genome shotgun (WGS) entry which is preliminary data.</text>
</comment>
<reference evidence="1" key="1">
    <citation type="submission" date="2022-01" db="EMBL/GenBank/DDBJ databases">
        <title>Colwellia maritima, isolated from seawater.</title>
        <authorList>
            <person name="Kristyanto S."/>
            <person name="Jung J."/>
            <person name="Jeon C.O."/>
        </authorList>
    </citation>
    <scope>NUCLEOTIDE SEQUENCE</scope>
    <source>
        <strain evidence="1">MSW7</strain>
    </source>
</reference>
<dbReference type="EMBL" id="JAKKSL010000004">
    <property type="protein sequence ID" value="MCI2285290.1"/>
    <property type="molecule type" value="Genomic_DNA"/>
</dbReference>
<evidence type="ECO:0000313" key="1">
    <source>
        <dbReference type="EMBL" id="MCI2285290.1"/>
    </source>
</evidence>
<proteinExistence type="predicted"/>